<evidence type="ECO:0000313" key="2">
    <source>
        <dbReference type="EMBL" id="CDH21021.1"/>
    </source>
</evidence>
<proteinExistence type="predicted"/>
<reference evidence="2" key="1">
    <citation type="submission" date="2013-07" db="EMBL/GenBank/DDBJ databases">
        <title>Sub-species coevolution in mutualistic symbiosis.</title>
        <authorList>
            <person name="Murfin K."/>
            <person name="Klassen J."/>
            <person name="Lee M."/>
            <person name="Forst S."/>
            <person name="Stock P."/>
            <person name="Goodrich-Blair H."/>
        </authorList>
    </citation>
    <scope>NUCLEOTIDE SEQUENCE [LARGE SCALE GENOMIC DNA]</scope>
    <source>
        <strain evidence="2">Kraussei Quebec</strain>
    </source>
</reference>
<feature type="transmembrane region" description="Helical" evidence="1">
    <location>
        <begin position="12"/>
        <end position="29"/>
    </location>
</feature>
<keyword evidence="1" id="KW-0812">Transmembrane</keyword>
<keyword evidence="1" id="KW-1133">Transmembrane helix</keyword>
<gene>
    <name evidence="2" type="ORF">XBKQ1_2890002</name>
</gene>
<dbReference type="AlphaFoldDB" id="A0A077PJY6"/>
<dbReference type="HOGENOM" id="CLU_3223953_0_0_6"/>
<sequence length="44" mass="5644">MCYFLFNYVIKYFFIFVVNAYGFYILIYYRKKIEPNKLFNPYYI</sequence>
<dbReference type="EMBL" id="CBSY010000211">
    <property type="protein sequence ID" value="CDH21021.1"/>
    <property type="molecule type" value="Genomic_DNA"/>
</dbReference>
<organism evidence="2 3">
    <name type="scientific">Xenorhabdus bovienii str. kraussei Quebec</name>
    <dbReference type="NCBI Taxonomy" id="1398203"/>
    <lineage>
        <taxon>Bacteria</taxon>
        <taxon>Pseudomonadati</taxon>
        <taxon>Pseudomonadota</taxon>
        <taxon>Gammaproteobacteria</taxon>
        <taxon>Enterobacterales</taxon>
        <taxon>Morganellaceae</taxon>
        <taxon>Xenorhabdus</taxon>
    </lineage>
</organism>
<dbReference type="Proteomes" id="UP000028500">
    <property type="component" value="Unassembled WGS sequence"/>
</dbReference>
<accession>A0A077PJY6</accession>
<keyword evidence="3" id="KW-1185">Reference proteome</keyword>
<evidence type="ECO:0000313" key="3">
    <source>
        <dbReference type="Proteomes" id="UP000028500"/>
    </source>
</evidence>
<evidence type="ECO:0000256" key="1">
    <source>
        <dbReference type="SAM" id="Phobius"/>
    </source>
</evidence>
<comment type="caution">
    <text evidence="2">The sequence shown here is derived from an EMBL/GenBank/DDBJ whole genome shotgun (WGS) entry which is preliminary data.</text>
</comment>
<name>A0A077PJY6_XENBV</name>
<keyword evidence="1" id="KW-0472">Membrane</keyword>
<protein>
    <submittedName>
        <fullName evidence="2">Uncharacterized protein</fullName>
    </submittedName>
</protein>